<sequence>MSRDTKKGNNETQYITAFSVIYQVMEDEPLIQQDVLREIVNRAINTSTNIYSNNLIAQNKLLRIPIQIQLFKNKSNPDQTSFKIYMWKTGRYGSAGHREIATLLYDILMTQACDIIENFNDAFEGVRSVHNIKRAKLERSLTRQEISRNMTDLKRKLTQSSSQFAIEIHEGLNNISESGLTWREPLANQVLSDESNLVQNLSESAKNSFMRPSHKIRVQLPSSIQDMCTNFVKNFYDGDMEGLPQRLTHNNTWIESDETLANVTDDILNSLCEIWRNSTFDEEFANAQTRNAERQSLASADRRGKGKQGKRPYVMFMEKHREKPSKNEFGVLGVQIAGDMLYLNILIKDSDDIHRLFHLRSVKIPVRSSNDEGVTQFIETLLLLWNITIVNISLLFHSSESRLARCYRRELPWSKYTETHDHNVN</sequence>
<dbReference type="Proteomes" id="UP000266861">
    <property type="component" value="Unassembled WGS sequence"/>
</dbReference>
<keyword evidence="2" id="KW-1185">Reference proteome</keyword>
<comment type="caution">
    <text evidence="1">The sequence shown here is derived from an EMBL/GenBank/DDBJ whole genome shotgun (WGS) entry which is preliminary data.</text>
</comment>
<reference evidence="1 2" key="1">
    <citation type="submission" date="2018-08" db="EMBL/GenBank/DDBJ databases">
        <title>Genome and evolution of the arbuscular mycorrhizal fungus Diversispora epigaea (formerly Glomus versiforme) and its bacterial endosymbionts.</title>
        <authorList>
            <person name="Sun X."/>
            <person name="Fei Z."/>
            <person name="Harrison M."/>
        </authorList>
    </citation>
    <scope>NUCLEOTIDE SEQUENCE [LARGE SCALE GENOMIC DNA]</scope>
    <source>
        <strain evidence="1 2">IT104</strain>
    </source>
</reference>
<evidence type="ECO:0000313" key="1">
    <source>
        <dbReference type="EMBL" id="RHZ50092.1"/>
    </source>
</evidence>
<proteinExistence type="predicted"/>
<evidence type="ECO:0000313" key="2">
    <source>
        <dbReference type="Proteomes" id="UP000266861"/>
    </source>
</evidence>
<organism evidence="1 2">
    <name type="scientific">Diversispora epigaea</name>
    <dbReference type="NCBI Taxonomy" id="1348612"/>
    <lineage>
        <taxon>Eukaryota</taxon>
        <taxon>Fungi</taxon>
        <taxon>Fungi incertae sedis</taxon>
        <taxon>Mucoromycota</taxon>
        <taxon>Glomeromycotina</taxon>
        <taxon>Glomeromycetes</taxon>
        <taxon>Diversisporales</taxon>
        <taxon>Diversisporaceae</taxon>
        <taxon>Diversispora</taxon>
    </lineage>
</organism>
<dbReference type="AlphaFoldDB" id="A0A397GGF2"/>
<gene>
    <name evidence="1" type="ORF">Glove_505g58</name>
</gene>
<protein>
    <submittedName>
        <fullName evidence="1">Uncharacterized protein</fullName>
    </submittedName>
</protein>
<dbReference type="EMBL" id="PQFF01000438">
    <property type="protein sequence ID" value="RHZ50092.1"/>
    <property type="molecule type" value="Genomic_DNA"/>
</dbReference>
<accession>A0A397GGF2</accession>
<name>A0A397GGF2_9GLOM</name>